<accession>A0A2U1TJT6</accession>
<dbReference type="AlphaFoldDB" id="A0A2U1TJT6"/>
<dbReference type="Proteomes" id="UP000245138">
    <property type="component" value="Unassembled WGS sequence"/>
</dbReference>
<gene>
    <name evidence="1" type="ORF">B4923_18900</name>
</gene>
<keyword evidence="2" id="KW-1185">Reference proteome</keyword>
<evidence type="ECO:0000313" key="1">
    <source>
        <dbReference type="EMBL" id="PWC09670.1"/>
    </source>
</evidence>
<reference evidence="1 2" key="1">
    <citation type="submission" date="2018-04" db="EMBL/GenBank/DDBJ databases">
        <title>Brenneria corticis sp.nov.</title>
        <authorList>
            <person name="Li Y."/>
        </authorList>
    </citation>
    <scope>NUCLEOTIDE SEQUENCE [LARGE SCALE GENOMIC DNA]</scope>
    <source>
        <strain evidence="1 2">LMG 27715</strain>
    </source>
</reference>
<proteinExistence type="predicted"/>
<organism evidence="1 2">
    <name type="scientific">Brenneria roseae subsp. americana</name>
    <dbReference type="NCBI Taxonomy" id="1508507"/>
    <lineage>
        <taxon>Bacteria</taxon>
        <taxon>Pseudomonadati</taxon>
        <taxon>Pseudomonadota</taxon>
        <taxon>Gammaproteobacteria</taxon>
        <taxon>Enterobacterales</taxon>
        <taxon>Pectobacteriaceae</taxon>
        <taxon>Brenneria</taxon>
    </lineage>
</organism>
<protein>
    <submittedName>
        <fullName evidence="1">Uncharacterized protein</fullName>
    </submittedName>
</protein>
<comment type="caution">
    <text evidence="1">The sequence shown here is derived from an EMBL/GenBank/DDBJ whole genome shotgun (WGS) entry which is preliminary data.</text>
</comment>
<evidence type="ECO:0000313" key="2">
    <source>
        <dbReference type="Proteomes" id="UP000245138"/>
    </source>
</evidence>
<dbReference type="EMBL" id="QDKJ01000019">
    <property type="protein sequence ID" value="PWC09670.1"/>
    <property type="molecule type" value="Genomic_DNA"/>
</dbReference>
<name>A0A2U1TJT6_9GAMM</name>
<sequence>MNSNKYIVIGTAFNDQADGAALARVFGTKIGTELGFDIILLDNNTDVYADATVIDFCVFGGL</sequence>